<dbReference type="EMBL" id="AMCI01008088">
    <property type="protein sequence ID" value="EJW91574.1"/>
    <property type="molecule type" value="Genomic_DNA"/>
</dbReference>
<organism evidence="1">
    <name type="scientific">gut metagenome</name>
    <dbReference type="NCBI Taxonomy" id="749906"/>
    <lineage>
        <taxon>unclassified sequences</taxon>
        <taxon>metagenomes</taxon>
        <taxon>organismal metagenomes</taxon>
    </lineage>
</organism>
<accession>J9FW70</accession>
<dbReference type="AlphaFoldDB" id="J9FW70"/>
<name>J9FW70_9ZZZZ</name>
<protein>
    <submittedName>
        <fullName evidence="1">FliB family protein</fullName>
    </submittedName>
</protein>
<gene>
    <name evidence="1" type="ORF">EVA_20319</name>
</gene>
<feature type="non-terminal residue" evidence="1">
    <location>
        <position position="1"/>
    </location>
</feature>
<proteinExistence type="predicted"/>
<comment type="caution">
    <text evidence="1">The sequence shown here is derived from an EMBL/GenBank/DDBJ whole genome shotgun (WGS) entry which is preliminary data.</text>
</comment>
<evidence type="ECO:0000313" key="1">
    <source>
        <dbReference type="EMBL" id="EJW91574.1"/>
    </source>
</evidence>
<sequence length="156" mass="17179">GHPHPGQALVQLLLYGCQAQSALDGGQLESFSPQDALETAQSMAQPGSLDAIIGLFQELEILTPRWSERLAHPAPGPWDRRTLALARYFVRRYWLQAVSDYDLYSRVKFACLACVLIKGLGGDFLSTAQLFSKEIENNADNLDTLLDAAYTHPACT</sequence>
<reference evidence="1" key="1">
    <citation type="journal article" date="2012" name="PLoS ONE">
        <title>Gene sets for utilization of primary and secondary nutrition supplies in the distal gut of endangered iberian lynx.</title>
        <authorList>
            <person name="Alcaide M."/>
            <person name="Messina E."/>
            <person name="Richter M."/>
            <person name="Bargiela R."/>
            <person name="Peplies J."/>
            <person name="Huws S.A."/>
            <person name="Newbold C.J."/>
            <person name="Golyshin P.N."/>
            <person name="Simon M.A."/>
            <person name="Lopez G."/>
            <person name="Yakimov M.M."/>
            <person name="Ferrer M."/>
        </authorList>
    </citation>
    <scope>NUCLEOTIDE SEQUENCE</scope>
</reference>
<feature type="non-terminal residue" evidence="1">
    <location>
        <position position="156"/>
    </location>
</feature>